<dbReference type="RefSeq" id="WP_272177889.1">
    <property type="nucleotide sequence ID" value="NZ_JAQOSK010000017.1"/>
</dbReference>
<dbReference type="EMBL" id="JAQOSK010000017">
    <property type="protein sequence ID" value="MDC2959479.1"/>
    <property type="molecule type" value="Genomic_DNA"/>
</dbReference>
<evidence type="ECO:0000313" key="3">
    <source>
        <dbReference type="Proteomes" id="UP001221328"/>
    </source>
</evidence>
<organism evidence="2 3">
    <name type="scientific">Streptomyces gilvifuscus</name>
    <dbReference type="NCBI Taxonomy" id="1550617"/>
    <lineage>
        <taxon>Bacteria</taxon>
        <taxon>Bacillati</taxon>
        <taxon>Actinomycetota</taxon>
        <taxon>Actinomycetes</taxon>
        <taxon>Kitasatosporales</taxon>
        <taxon>Streptomycetaceae</taxon>
        <taxon>Streptomyces</taxon>
    </lineage>
</organism>
<dbReference type="CDD" id="cd02883">
    <property type="entry name" value="NUDIX_Hydrolase"/>
    <property type="match status" value="1"/>
</dbReference>
<gene>
    <name evidence="2" type="ORF">PO587_34140</name>
</gene>
<evidence type="ECO:0000259" key="1">
    <source>
        <dbReference type="PROSITE" id="PS51462"/>
    </source>
</evidence>
<evidence type="ECO:0000313" key="2">
    <source>
        <dbReference type="EMBL" id="MDC2959479.1"/>
    </source>
</evidence>
<dbReference type="InterPro" id="IPR015797">
    <property type="entry name" value="NUDIX_hydrolase-like_dom_sf"/>
</dbReference>
<dbReference type="Proteomes" id="UP001221328">
    <property type="component" value="Unassembled WGS sequence"/>
</dbReference>
<dbReference type="Gene3D" id="3.90.79.10">
    <property type="entry name" value="Nucleoside Triphosphate Pyrophosphohydrolase"/>
    <property type="match status" value="1"/>
</dbReference>
<keyword evidence="3" id="KW-1185">Reference proteome</keyword>
<protein>
    <submittedName>
        <fullName evidence="2">NUDIX domain-containing protein</fullName>
    </submittedName>
</protein>
<dbReference type="Pfam" id="PF00293">
    <property type="entry name" value="NUDIX"/>
    <property type="match status" value="1"/>
</dbReference>
<reference evidence="2 3" key="1">
    <citation type="journal article" date="2015" name="Int. J. Syst. Evol. Microbiol.">
        <title>Streptomyces gilvifuscus sp. nov., an actinomycete that produces antibacterial compounds isolated from soil.</title>
        <authorList>
            <person name="Nguyen T.M."/>
            <person name="Kim J."/>
        </authorList>
    </citation>
    <scope>NUCLEOTIDE SEQUENCE [LARGE SCALE GENOMIC DNA]</scope>
    <source>
        <strain evidence="2 3">T113</strain>
    </source>
</reference>
<accession>A0ABT5G3T3</accession>
<dbReference type="PROSITE" id="PS51462">
    <property type="entry name" value="NUDIX"/>
    <property type="match status" value="1"/>
</dbReference>
<name>A0ABT5G3T3_9ACTN</name>
<dbReference type="SUPFAM" id="SSF55811">
    <property type="entry name" value="Nudix"/>
    <property type="match status" value="1"/>
</dbReference>
<dbReference type="InterPro" id="IPR000086">
    <property type="entry name" value="NUDIX_hydrolase_dom"/>
</dbReference>
<comment type="caution">
    <text evidence="2">The sequence shown here is derived from an EMBL/GenBank/DDBJ whole genome shotgun (WGS) entry which is preliminary data.</text>
</comment>
<sequence>MTQPSTQPPVDVIEATELLFVEEPPPQLSVEHQAARDRVWEALAANNPGLFDGPVVACTSLSQPHPHELHLGWARVTYRDFALRRVPGATALPSLFVDVLQPTDGGGLLIARMSTATAHPGRWHLPGGSVEQPGVGEPLDIEALRRNAVREILEELGIDTPPHDLTLWAVTRGDHGNIGVHFAAPSQPAALITDRFTAVLSTAAAVGQLPELDRIVFVQAAADLTALDGPRADYLEPLIDRYARVLLNPRFHVNPTGRS</sequence>
<feature type="domain" description="Nudix hydrolase" evidence="1">
    <location>
        <begin position="90"/>
        <end position="240"/>
    </location>
</feature>
<proteinExistence type="predicted"/>